<dbReference type="EMBL" id="FRDI01000016">
    <property type="protein sequence ID" value="SHN71956.1"/>
    <property type="molecule type" value="Genomic_DNA"/>
</dbReference>
<dbReference type="Gene3D" id="1.20.1250.20">
    <property type="entry name" value="MFS general substrate transporter like domains"/>
    <property type="match status" value="1"/>
</dbReference>
<keyword evidence="9" id="KW-1185">Reference proteome</keyword>
<dbReference type="PANTHER" id="PTHR43266">
    <property type="entry name" value="MACROLIDE-EFFLUX PROTEIN"/>
    <property type="match status" value="1"/>
</dbReference>
<evidence type="ECO:0000256" key="6">
    <source>
        <dbReference type="ARBA" id="ARBA00023136"/>
    </source>
</evidence>
<dbReference type="RefSeq" id="WP_072697931.1">
    <property type="nucleotide sequence ID" value="NZ_FRDI01000016.1"/>
</dbReference>
<protein>
    <submittedName>
        <fullName evidence="8">Major Facilitator Superfamily protein</fullName>
    </submittedName>
</protein>
<feature type="transmembrane region" description="Helical" evidence="7">
    <location>
        <begin position="291"/>
        <end position="308"/>
    </location>
</feature>
<evidence type="ECO:0000313" key="9">
    <source>
        <dbReference type="Proteomes" id="UP000186469"/>
    </source>
</evidence>
<keyword evidence="5 7" id="KW-1133">Transmembrane helix</keyword>
<evidence type="ECO:0000256" key="1">
    <source>
        <dbReference type="ARBA" id="ARBA00004651"/>
    </source>
</evidence>
<dbReference type="GO" id="GO:0005886">
    <property type="term" value="C:plasma membrane"/>
    <property type="evidence" value="ECO:0007669"/>
    <property type="project" value="UniProtKB-SubCell"/>
</dbReference>
<dbReference type="GO" id="GO:0022857">
    <property type="term" value="F:transmembrane transporter activity"/>
    <property type="evidence" value="ECO:0007669"/>
    <property type="project" value="InterPro"/>
</dbReference>
<evidence type="ECO:0000256" key="5">
    <source>
        <dbReference type="ARBA" id="ARBA00022989"/>
    </source>
</evidence>
<evidence type="ECO:0000256" key="3">
    <source>
        <dbReference type="ARBA" id="ARBA00022475"/>
    </source>
</evidence>
<evidence type="ECO:0000313" key="8">
    <source>
        <dbReference type="EMBL" id="SHN71956.1"/>
    </source>
</evidence>
<feature type="transmembrane region" description="Helical" evidence="7">
    <location>
        <begin position="342"/>
        <end position="367"/>
    </location>
</feature>
<keyword evidence="6 7" id="KW-0472">Membrane</keyword>
<feature type="transmembrane region" description="Helical" evidence="7">
    <location>
        <begin position="153"/>
        <end position="172"/>
    </location>
</feature>
<dbReference type="AlphaFoldDB" id="A0A1M7TMP8"/>
<keyword evidence="3" id="KW-1003">Cell membrane</keyword>
<sequence>MTQTNSDKQHETTKIVEKDNWKALAPMGIAFGMGTFNDNFFKQTALLLSASSGFADIQTSATILFALPFVLCSTWAGWLADKISKQTIVVWAKFLELIAMLIGAVSFYHANWNGVMAVIFIMGLQSTIFSPALNGSIPDNFRRETVPTVNAILKLFTTVTILIGIALSGISLDLHAPESFAFLNEYVNMELFGILTVAIIAVSMALIGFIATLFLKRIPNTHPTQAKFPLWGFIDSVRHFVFFYKKDPKLFAAISVEAFFYFIATIAVLLINNLGLNELGFSKTKTSLMPVSLMVGICLGSFIARKCLPSKWYSYAVPAGFIMGISLLFIPLIQLVTPDTAFFYTLLVFSVTGVAAGAYLIPAVSFIQVRPSPDSRGKTLGCSNFTSFVAIMFAGVVFLPLATLLPSTALLVCGIFALIFITSVKAFLKYKSHTHS</sequence>
<feature type="transmembrane region" description="Helical" evidence="7">
    <location>
        <begin position="315"/>
        <end position="336"/>
    </location>
</feature>
<feature type="transmembrane region" description="Helical" evidence="7">
    <location>
        <begin position="57"/>
        <end position="78"/>
    </location>
</feature>
<dbReference type="Proteomes" id="UP000186469">
    <property type="component" value="Unassembled WGS sequence"/>
</dbReference>
<dbReference type="PANTHER" id="PTHR43266:SF2">
    <property type="entry name" value="MAJOR FACILITATOR SUPERFAMILY (MFS) PROFILE DOMAIN-CONTAINING PROTEIN"/>
    <property type="match status" value="1"/>
</dbReference>
<feature type="transmembrane region" description="Helical" evidence="7">
    <location>
        <begin position="114"/>
        <end position="133"/>
    </location>
</feature>
<feature type="transmembrane region" description="Helical" evidence="7">
    <location>
        <begin position="250"/>
        <end position="271"/>
    </location>
</feature>
<comment type="subcellular location">
    <subcellularLocation>
        <location evidence="1">Cell membrane</location>
        <topology evidence="1">Multi-pass membrane protein</topology>
    </subcellularLocation>
</comment>
<reference evidence="8 9" key="1">
    <citation type="submission" date="2016-12" db="EMBL/GenBank/DDBJ databases">
        <authorList>
            <person name="Song W.-J."/>
            <person name="Kurnit D.M."/>
        </authorList>
    </citation>
    <scope>NUCLEOTIDE SEQUENCE [LARGE SCALE GENOMIC DNA]</scope>
    <source>
        <strain evidence="8 9">DSM 11393</strain>
    </source>
</reference>
<keyword evidence="4 7" id="KW-0812">Transmembrane</keyword>
<gene>
    <name evidence="8" type="ORF">SAMN02745728_02258</name>
</gene>
<evidence type="ECO:0000256" key="7">
    <source>
        <dbReference type="SAM" id="Phobius"/>
    </source>
</evidence>
<feature type="transmembrane region" description="Helical" evidence="7">
    <location>
        <begin position="379"/>
        <end position="402"/>
    </location>
</feature>
<dbReference type="InterPro" id="IPR036259">
    <property type="entry name" value="MFS_trans_sf"/>
</dbReference>
<feature type="transmembrane region" description="Helical" evidence="7">
    <location>
        <begin position="408"/>
        <end position="428"/>
    </location>
</feature>
<name>A0A1M7TMP8_9BACT</name>
<dbReference type="Pfam" id="PF07690">
    <property type="entry name" value="MFS_1"/>
    <property type="match status" value="1"/>
</dbReference>
<evidence type="ECO:0000256" key="2">
    <source>
        <dbReference type="ARBA" id="ARBA00022448"/>
    </source>
</evidence>
<proteinExistence type="predicted"/>
<evidence type="ECO:0000256" key="4">
    <source>
        <dbReference type="ARBA" id="ARBA00022692"/>
    </source>
</evidence>
<organism evidence="8 9">
    <name type="scientific">Desulfovibrio litoralis DSM 11393</name>
    <dbReference type="NCBI Taxonomy" id="1121455"/>
    <lineage>
        <taxon>Bacteria</taxon>
        <taxon>Pseudomonadati</taxon>
        <taxon>Thermodesulfobacteriota</taxon>
        <taxon>Desulfovibrionia</taxon>
        <taxon>Desulfovibrionales</taxon>
        <taxon>Desulfovibrionaceae</taxon>
        <taxon>Desulfovibrio</taxon>
    </lineage>
</organism>
<feature type="transmembrane region" description="Helical" evidence="7">
    <location>
        <begin position="90"/>
        <end position="108"/>
    </location>
</feature>
<dbReference type="OrthoDB" id="9799237at2"/>
<accession>A0A1M7TMP8</accession>
<dbReference type="SUPFAM" id="SSF103473">
    <property type="entry name" value="MFS general substrate transporter"/>
    <property type="match status" value="1"/>
</dbReference>
<feature type="transmembrane region" description="Helical" evidence="7">
    <location>
        <begin position="192"/>
        <end position="215"/>
    </location>
</feature>
<dbReference type="STRING" id="1121455.SAMN02745728_02258"/>
<dbReference type="InterPro" id="IPR011701">
    <property type="entry name" value="MFS"/>
</dbReference>
<keyword evidence="2" id="KW-0813">Transport</keyword>